<evidence type="ECO:0000256" key="5">
    <source>
        <dbReference type="ARBA" id="ARBA00023163"/>
    </source>
</evidence>
<accession>A0A9N9UQ68</accession>
<dbReference type="InterPro" id="IPR051615">
    <property type="entry name" value="Transcr_Regulatory_Elem"/>
</dbReference>
<keyword evidence="4" id="KW-0238">DNA-binding</keyword>
<comment type="caution">
    <text evidence="7">The sequence shown here is derived from an EMBL/GenBank/DDBJ whole genome shotgun (WGS) entry which is preliminary data.</text>
</comment>
<dbReference type="OrthoDB" id="4161332at2759"/>
<evidence type="ECO:0000256" key="3">
    <source>
        <dbReference type="ARBA" id="ARBA00023015"/>
    </source>
</evidence>
<evidence type="ECO:0000256" key="2">
    <source>
        <dbReference type="ARBA" id="ARBA00022833"/>
    </source>
</evidence>
<dbReference type="Proteomes" id="UP000754883">
    <property type="component" value="Unassembled WGS sequence"/>
</dbReference>
<evidence type="ECO:0000256" key="4">
    <source>
        <dbReference type="ARBA" id="ARBA00023125"/>
    </source>
</evidence>
<keyword evidence="6" id="KW-0539">Nucleus</keyword>
<keyword evidence="3" id="KW-0805">Transcription regulation</keyword>
<evidence type="ECO:0000313" key="8">
    <source>
        <dbReference type="Proteomes" id="UP000754883"/>
    </source>
</evidence>
<reference evidence="7 8" key="2">
    <citation type="submission" date="2021-10" db="EMBL/GenBank/DDBJ databases">
        <authorList>
            <person name="Piombo E."/>
        </authorList>
    </citation>
    <scope>NUCLEOTIDE SEQUENCE [LARGE SCALE GENOMIC DNA]</scope>
</reference>
<name>A0A9N9UQ68_9HYPO</name>
<dbReference type="EMBL" id="CABFNO020001546">
    <property type="protein sequence ID" value="CAG9998291.1"/>
    <property type="molecule type" value="Genomic_DNA"/>
</dbReference>
<dbReference type="PANTHER" id="PTHR31313">
    <property type="entry name" value="TY1 ENHANCER ACTIVATOR"/>
    <property type="match status" value="1"/>
</dbReference>
<proteinExistence type="predicted"/>
<keyword evidence="1" id="KW-0479">Metal-binding</keyword>
<protein>
    <submittedName>
        <fullName evidence="7">Uncharacterized protein</fullName>
    </submittedName>
</protein>
<keyword evidence="8" id="KW-1185">Reference proteome</keyword>
<dbReference type="GO" id="GO:0003677">
    <property type="term" value="F:DNA binding"/>
    <property type="evidence" value="ECO:0007669"/>
    <property type="project" value="UniProtKB-KW"/>
</dbReference>
<sequence>MGTTTLVQCFREQVNLLRLAETMISSLFTPSNNFSGASRKSLRDSSNLALSRWHALLPGFVQWNKWEPTSKPLLPSVAALHVRIVLNSEACRGTYMGGDSENARAMCLSSAQDIISIVRKYRSSYGLKHTPFIFIYGIVQALRTSQAIGIAQESNYLINILEESSATWDLARHIRVNL</sequence>
<organism evidence="7 8">
    <name type="scientific">Clonostachys byssicola</name>
    <dbReference type="NCBI Taxonomy" id="160290"/>
    <lineage>
        <taxon>Eukaryota</taxon>
        <taxon>Fungi</taxon>
        <taxon>Dikarya</taxon>
        <taxon>Ascomycota</taxon>
        <taxon>Pezizomycotina</taxon>
        <taxon>Sordariomycetes</taxon>
        <taxon>Hypocreomycetidae</taxon>
        <taxon>Hypocreales</taxon>
        <taxon>Bionectriaceae</taxon>
        <taxon>Clonostachys</taxon>
    </lineage>
</organism>
<dbReference type="GO" id="GO:0046872">
    <property type="term" value="F:metal ion binding"/>
    <property type="evidence" value="ECO:0007669"/>
    <property type="project" value="UniProtKB-KW"/>
</dbReference>
<dbReference type="AlphaFoldDB" id="A0A9N9UQ68"/>
<evidence type="ECO:0000256" key="6">
    <source>
        <dbReference type="ARBA" id="ARBA00023242"/>
    </source>
</evidence>
<dbReference type="CDD" id="cd12148">
    <property type="entry name" value="fungal_TF_MHR"/>
    <property type="match status" value="1"/>
</dbReference>
<keyword evidence="5" id="KW-0804">Transcription</keyword>
<evidence type="ECO:0000256" key="1">
    <source>
        <dbReference type="ARBA" id="ARBA00022723"/>
    </source>
</evidence>
<gene>
    <name evidence="7" type="ORF">CBYS24578_00003587</name>
</gene>
<evidence type="ECO:0000313" key="7">
    <source>
        <dbReference type="EMBL" id="CAG9998291.1"/>
    </source>
</evidence>
<reference evidence="8" key="1">
    <citation type="submission" date="2019-06" db="EMBL/GenBank/DDBJ databases">
        <authorList>
            <person name="Broberg M."/>
        </authorList>
    </citation>
    <scope>NUCLEOTIDE SEQUENCE [LARGE SCALE GENOMIC DNA]</scope>
</reference>
<dbReference type="PANTHER" id="PTHR31313:SF81">
    <property type="entry name" value="TY1 ENHANCER ACTIVATOR"/>
    <property type="match status" value="1"/>
</dbReference>
<keyword evidence="2" id="KW-0862">Zinc</keyword>